<keyword evidence="4 12" id="KW-0812">Transmembrane</keyword>
<evidence type="ECO:0000256" key="12">
    <source>
        <dbReference type="SAM" id="Phobius"/>
    </source>
</evidence>
<comment type="caution">
    <text evidence="13">The sequence shown here is derived from an EMBL/GenBank/DDBJ whole genome shotgun (WGS) entry which is preliminary data.</text>
</comment>
<evidence type="ECO:0000256" key="4">
    <source>
        <dbReference type="ARBA" id="ARBA00022692"/>
    </source>
</evidence>
<comment type="subcellular location">
    <subcellularLocation>
        <location evidence="1">Mitochondrion inner membrane</location>
        <topology evidence="1">Single-pass membrane protein</topology>
    </subcellularLocation>
</comment>
<dbReference type="Proteomes" id="UP001066276">
    <property type="component" value="Chromosome 2_1"/>
</dbReference>
<dbReference type="FunFam" id="4.10.51.10:FF:000001">
    <property type="entry name" value="Cytochrome c oxidase subunit 7B, mitochondrial"/>
    <property type="match status" value="1"/>
</dbReference>
<keyword evidence="7 12" id="KW-1133">Transmembrane helix</keyword>
<evidence type="ECO:0000256" key="5">
    <source>
        <dbReference type="ARBA" id="ARBA00022792"/>
    </source>
</evidence>
<evidence type="ECO:0000256" key="1">
    <source>
        <dbReference type="ARBA" id="ARBA00004434"/>
    </source>
</evidence>
<evidence type="ECO:0000256" key="6">
    <source>
        <dbReference type="ARBA" id="ARBA00022946"/>
    </source>
</evidence>
<sequence>MFPLARTALSLSARGVQRIAARQSHHKAGPDFHDKYGNAVLASGLVFCVSIWSYVLTQTGITWNFSPVGRITPKAWNDQ</sequence>
<protein>
    <recommendedName>
        <fullName evidence="10">Cytochrome c oxidase subunit 7B, mitochondrial</fullName>
    </recommendedName>
    <alternativeName>
        <fullName evidence="11">Cytochrome c oxidase polypeptide VIIb</fullName>
    </alternativeName>
</protein>
<dbReference type="PANTHER" id="PTHR16716">
    <property type="entry name" value="CYTOCHROME C OXIDASE SUBUNIT 7B, MITOCHONDRIAL"/>
    <property type="match status" value="1"/>
</dbReference>
<keyword evidence="5" id="KW-0999">Mitochondrion inner membrane</keyword>
<dbReference type="GO" id="GO:0005743">
    <property type="term" value="C:mitochondrial inner membrane"/>
    <property type="evidence" value="ECO:0007669"/>
    <property type="project" value="UniProtKB-SubCell"/>
</dbReference>
<dbReference type="GO" id="GO:0006123">
    <property type="term" value="P:mitochondrial electron transport, cytochrome c to oxygen"/>
    <property type="evidence" value="ECO:0007669"/>
    <property type="project" value="InterPro"/>
</dbReference>
<proteinExistence type="inferred from homology"/>
<comment type="similarity">
    <text evidence="3">Belongs to the cytochrome c oxidase VIIb family.</text>
</comment>
<reference evidence="13" key="1">
    <citation type="journal article" date="2022" name="bioRxiv">
        <title>Sequencing and chromosome-scale assembly of the giantPleurodeles waltlgenome.</title>
        <authorList>
            <person name="Brown T."/>
            <person name="Elewa A."/>
            <person name="Iarovenko S."/>
            <person name="Subramanian E."/>
            <person name="Araus A.J."/>
            <person name="Petzold A."/>
            <person name="Susuki M."/>
            <person name="Suzuki K.-i.T."/>
            <person name="Hayashi T."/>
            <person name="Toyoda A."/>
            <person name="Oliveira C."/>
            <person name="Osipova E."/>
            <person name="Leigh N.D."/>
            <person name="Simon A."/>
            <person name="Yun M.H."/>
        </authorList>
    </citation>
    <scope>NUCLEOTIDE SEQUENCE</scope>
    <source>
        <strain evidence="13">20211129_DDA</strain>
        <tissue evidence="13">Liver</tissue>
    </source>
</reference>
<keyword evidence="8" id="KW-0496">Mitochondrion</keyword>
<dbReference type="InterPro" id="IPR023272">
    <property type="entry name" value="Cyt_c_oxidase_suVIIB_dom_sf"/>
</dbReference>
<feature type="transmembrane region" description="Helical" evidence="12">
    <location>
        <begin position="39"/>
        <end position="57"/>
    </location>
</feature>
<evidence type="ECO:0000256" key="10">
    <source>
        <dbReference type="ARBA" id="ARBA00040623"/>
    </source>
</evidence>
<evidence type="ECO:0000256" key="2">
    <source>
        <dbReference type="ARBA" id="ARBA00004673"/>
    </source>
</evidence>
<dbReference type="EMBL" id="JANPWB010000003">
    <property type="protein sequence ID" value="KAJ1197409.1"/>
    <property type="molecule type" value="Genomic_DNA"/>
</dbReference>
<dbReference type="GO" id="GO:0045277">
    <property type="term" value="C:respiratory chain complex IV"/>
    <property type="evidence" value="ECO:0007669"/>
    <property type="project" value="TreeGrafter"/>
</dbReference>
<comment type="pathway">
    <text evidence="2">Energy metabolism; oxidative phosphorylation.</text>
</comment>
<evidence type="ECO:0000256" key="3">
    <source>
        <dbReference type="ARBA" id="ARBA00007351"/>
    </source>
</evidence>
<dbReference type="PANTHER" id="PTHR16716:SF0">
    <property type="entry name" value="CYTOCHROME C OXIDASE SUBUNIT 7B, MITOCHONDRIAL"/>
    <property type="match status" value="1"/>
</dbReference>
<evidence type="ECO:0000256" key="9">
    <source>
        <dbReference type="ARBA" id="ARBA00023136"/>
    </source>
</evidence>
<evidence type="ECO:0000313" key="13">
    <source>
        <dbReference type="EMBL" id="KAJ1197409.1"/>
    </source>
</evidence>
<accession>A0AAV7VBE3</accession>
<keyword evidence="6" id="KW-0809">Transit peptide</keyword>
<dbReference type="SUPFAM" id="SSF81423">
    <property type="entry name" value="Mitochondrial cytochrome c oxidase subunit VIIb"/>
    <property type="match status" value="1"/>
</dbReference>
<gene>
    <name evidence="13" type="ORF">NDU88_001269</name>
</gene>
<evidence type="ECO:0000256" key="11">
    <source>
        <dbReference type="ARBA" id="ARBA00041642"/>
    </source>
</evidence>
<evidence type="ECO:0000313" key="14">
    <source>
        <dbReference type="Proteomes" id="UP001066276"/>
    </source>
</evidence>
<dbReference type="InterPro" id="IPR008433">
    <property type="entry name" value="Cyt_c_oxidase_suVIIB"/>
</dbReference>
<dbReference type="Pfam" id="PF05392">
    <property type="entry name" value="COX7B"/>
    <property type="match status" value="1"/>
</dbReference>
<organism evidence="13 14">
    <name type="scientific">Pleurodeles waltl</name>
    <name type="common">Iberian ribbed newt</name>
    <dbReference type="NCBI Taxonomy" id="8319"/>
    <lineage>
        <taxon>Eukaryota</taxon>
        <taxon>Metazoa</taxon>
        <taxon>Chordata</taxon>
        <taxon>Craniata</taxon>
        <taxon>Vertebrata</taxon>
        <taxon>Euteleostomi</taxon>
        <taxon>Amphibia</taxon>
        <taxon>Batrachia</taxon>
        <taxon>Caudata</taxon>
        <taxon>Salamandroidea</taxon>
        <taxon>Salamandridae</taxon>
        <taxon>Pleurodelinae</taxon>
        <taxon>Pleurodeles</taxon>
    </lineage>
</organism>
<dbReference type="AlphaFoldDB" id="A0AAV7VBE3"/>
<evidence type="ECO:0000256" key="8">
    <source>
        <dbReference type="ARBA" id="ARBA00023128"/>
    </source>
</evidence>
<dbReference type="Gene3D" id="4.10.51.10">
    <property type="entry name" value="Cytochrome C Oxidase, chain K"/>
    <property type="match status" value="1"/>
</dbReference>
<evidence type="ECO:0000256" key="7">
    <source>
        <dbReference type="ARBA" id="ARBA00022989"/>
    </source>
</evidence>
<keyword evidence="9 12" id="KW-0472">Membrane</keyword>
<name>A0AAV7VBE3_PLEWA</name>
<keyword evidence="14" id="KW-1185">Reference proteome</keyword>